<organism evidence="1 2">
    <name type="scientific">Streptomyces phage Vash</name>
    <dbReference type="NCBI Taxonomy" id="2510568"/>
    <lineage>
        <taxon>Viruses</taxon>
        <taxon>Duplodnaviria</taxon>
        <taxon>Heunggongvirae</taxon>
        <taxon>Uroviricota</taxon>
        <taxon>Caudoviricetes</taxon>
        <taxon>Colingsworthviridae</taxon>
        <taxon>Vashvirus</taxon>
        <taxon>Vashvirus vash</taxon>
    </lineage>
</organism>
<dbReference type="GeneID" id="55011292"/>
<reference evidence="1 2" key="1">
    <citation type="submission" date="2019-01" db="EMBL/GenBank/DDBJ databases">
        <authorList>
            <person name="Terrell S.O."/>
            <person name="Kelly J.L."/>
            <person name="Nayek S."/>
            <person name="Klug H.M."/>
            <person name="Layton S.R."/>
            <person name="Kim T."/>
            <person name="Hughes L.E."/>
            <person name="Garlena R.A."/>
            <person name="Russell D.A."/>
            <person name="Pope W.H."/>
            <person name="Jacobs-Sera D."/>
            <person name="Hatfull G.F."/>
        </authorList>
    </citation>
    <scope>NUCLEOTIDE SEQUENCE [LARGE SCALE GENOMIC DNA]</scope>
</reference>
<dbReference type="EMBL" id="MK450421">
    <property type="protein sequence ID" value="QAX93302.1"/>
    <property type="molecule type" value="Genomic_DNA"/>
</dbReference>
<dbReference type="RefSeq" id="YP_009819871.1">
    <property type="nucleotide sequence ID" value="NC_048154.1"/>
</dbReference>
<evidence type="ECO:0000313" key="2">
    <source>
        <dbReference type="Proteomes" id="UP000289278"/>
    </source>
</evidence>
<evidence type="ECO:0000313" key="1">
    <source>
        <dbReference type="EMBL" id="QAX93302.1"/>
    </source>
</evidence>
<gene>
    <name evidence="1" type="primary">46</name>
    <name evidence="1" type="ORF">SEA_VASH_46</name>
</gene>
<keyword evidence="2" id="KW-1185">Reference proteome</keyword>
<dbReference type="KEGG" id="vg:55011292"/>
<proteinExistence type="predicted"/>
<sequence length="45" mass="5103">MIQVQADDDEGAGTMPEVRELKCVAHGEKCNGNPKHAHIFRWVKR</sequence>
<name>A0A411AYZ4_9CAUD</name>
<accession>A0A411AYZ4</accession>
<dbReference type="Proteomes" id="UP000289278">
    <property type="component" value="Segment"/>
</dbReference>
<protein>
    <submittedName>
        <fullName evidence="1">Uncharacterized protein</fullName>
    </submittedName>
</protein>